<dbReference type="EMBL" id="VUJX02000006">
    <property type="protein sequence ID" value="KAL0935492.1"/>
    <property type="molecule type" value="Genomic_DNA"/>
</dbReference>
<name>A0ACC3YWG8_COLTU</name>
<reference evidence="1 2" key="1">
    <citation type="journal article" date="2020" name="Phytopathology">
        <title>Genome Sequence Resources of Colletotrichum truncatum, C. plurivorum, C. musicola, and C. sojae: Four Species Pathogenic to Soybean (Glycine max).</title>
        <authorList>
            <person name="Rogerio F."/>
            <person name="Boufleur T.R."/>
            <person name="Ciampi-Guillardi M."/>
            <person name="Sukno S.A."/>
            <person name="Thon M.R."/>
            <person name="Massola Junior N.S."/>
            <person name="Baroncelli R."/>
        </authorList>
    </citation>
    <scope>NUCLEOTIDE SEQUENCE [LARGE SCALE GENOMIC DNA]</scope>
    <source>
        <strain evidence="1 2">CMES1059</strain>
    </source>
</reference>
<proteinExistence type="predicted"/>
<gene>
    <name evidence="1" type="ORF">CTRU02_210083</name>
</gene>
<comment type="caution">
    <text evidence="1">The sequence shown here is derived from an EMBL/GenBank/DDBJ whole genome shotgun (WGS) entry which is preliminary data.</text>
</comment>
<dbReference type="Proteomes" id="UP000805649">
    <property type="component" value="Unassembled WGS sequence"/>
</dbReference>
<keyword evidence="1" id="KW-0378">Hydrolase</keyword>
<accession>A0ACC3YWG8</accession>
<keyword evidence="2" id="KW-1185">Reference proteome</keyword>
<evidence type="ECO:0000313" key="1">
    <source>
        <dbReference type="EMBL" id="KAL0935492.1"/>
    </source>
</evidence>
<evidence type="ECO:0000313" key="2">
    <source>
        <dbReference type="Proteomes" id="UP000805649"/>
    </source>
</evidence>
<protein>
    <submittedName>
        <fullName evidence="1">Dienelactone hydrolase family protein</fullName>
    </submittedName>
</protein>
<sequence>MAVSPCCLKAFEWDGTPSGHEGTLANRNSYITGQNPHVAVLIIHDIFGWTFSNVRLLADHYAREASVTVYVPDFFGGEVLPQEPLLAGRLHELDLDTFLLNNSREVREPEIFDCAKVLRQRHKKVAAVGFCFGGWACFRLGAREHAVNGSPLVDCISVGHPSFLTEKDIDEIAVPVQVLAPELDPMYTAELKMYTLKTLPKLNLSWDYQYFPGLEHGALTRGDPNKPGERDGMARAKEAVVSWLKVLVQG</sequence>
<organism evidence="1 2">
    <name type="scientific">Colletotrichum truncatum</name>
    <name type="common">Anthracnose fungus</name>
    <name type="synonym">Colletotrichum capsici</name>
    <dbReference type="NCBI Taxonomy" id="5467"/>
    <lineage>
        <taxon>Eukaryota</taxon>
        <taxon>Fungi</taxon>
        <taxon>Dikarya</taxon>
        <taxon>Ascomycota</taxon>
        <taxon>Pezizomycotina</taxon>
        <taxon>Sordariomycetes</taxon>
        <taxon>Hypocreomycetidae</taxon>
        <taxon>Glomerellales</taxon>
        <taxon>Glomerellaceae</taxon>
        <taxon>Colletotrichum</taxon>
        <taxon>Colletotrichum truncatum species complex</taxon>
    </lineage>
</organism>